<comment type="subunit">
    <text evidence="8">Monomer.</text>
</comment>
<organism evidence="12 13">
    <name type="scientific">Candidatus Amesbacteria bacterium GW2011_GWC2_45_19</name>
    <dbReference type="NCBI Taxonomy" id="1618366"/>
    <lineage>
        <taxon>Bacteria</taxon>
        <taxon>Candidatus Amesiibacteriota</taxon>
    </lineage>
</organism>
<dbReference type="NCBIfam" id="TIGR00456">
    <property type="entry name" value="argS"/>
    <property type="match status" value="1"/>
</dbReference>
<dbReference type="FunFam" id="3.40.50.620:FF:000116">
    <property type="entry name" value="Arginine--tRNA ligase"/>
    <property type="match status" value="1"/>
</dbReference>
<dbReference type="Gene3D" id="3.40.50.620">
    <property type="entry name" value="HUPs"/>
    <property type="match status" value="1"/>
</dbReference>
<dbReference type="Pfam" id="PF00750">
    <property type="entry name" value="tRNA-synt_1d"/>
    <property type="match status" value="1"/>
</dbReference>
<dbReference type="PRINTS" id="PR01038">
    <property type="entry name" value="TRNASYNTHARG"/>
</dbReference>
<dbReference type="Pfam" id="PF05746">
    <property type="entry name" value="DALR_1"/>
    <property type="match status" value="1"/>
</dbReference>
<dbReference type="HAMAP" id="MF_00123">
    <property type="entry name" value="Arg_tRNA_synth"/>
    <property type="match status" value="1"/>
</dbReference>
<keyword evidence="6 8" id="KW-0030">Aminoacyl-tRNA synthetase</keyword>
<dbReference type="InterPro" id="IPR001278">
    <property type="entry name" value="Arg-tRNA-ligase"/>
</dbReference>
<evidence type="ECO:0000313" key="13">
    <source>
        <dbReference type="Proteomes" id="UP000034264"/>
    </source>
</evidence>
<evidence type="ECO:0000256" key="5">
    <source>
        <dbReference type="ARBA" id="ARBA00022917"/>
    </source>
</evidence>
<keyword evidence="2 8" id="KW-0436">Ligase</keyword>
<keyword evidence="4 8" id="KW-0067">ATP-binding</keyword>
<dbReference type="SUPFAM" id="SSF55190">
    <property type="entry name" value="Arginyl-tRNA synthetase (ArgRS), N-terminal 'additional' domain"/>
    <property type="match status" value="1"/>
</dbReference>
<evidence type="ECO:0000256" key="8">
    <source>
        <dbReference type="HAMAP-Rule" id="MF_00123"/>
    </source>
</evidence>
<proteinExistence type="inferred from homology"/>
<reference evidence="12 13" key="1">
    <citation type="journal article" date="2015" name="Nature">
        <title>rRNA introns, odd ribosomes, and small enigmatic genomes across a large radiation of phyla.</title>
        <authorList>
            <person name="Brown C.T."/>
            <person name="Hug L.A."/>
            <person name="Thomas B.C."/>
            <person name="Sharon I."/>
            <person name="Castelle C.J."/>
            <person name="Singh A."/>
            <person name="Wilkins M.J."/>
            <person name="Williams K.H."/>
            <person name="Banfield J.F."/>
        </authorList>
    </citation>
    <scope>NUCLEOTIDE SEQUENCE [LARGE SCALE GENOMIC DNA]</scope>
</reference>
<keyword evidence="8" id="KW-0963">Cytoplasm</keyword>
<dbReference type="Gene3D" id="3.30.1360.70">
    <property type="entry name" value="Arginyl tRNA synthetase N-terminal domain"/>
    <property type="match status" value="1"/>
</dbReference>
<dbReference type="GO" id="GO:0006420">
    <property type="term" value="P:arginyl-tRNA aminoacylation"/>
    <property type="evidence" value="ECO:0007669"/>
    <property type="project" value="UniProtKB-UniRule"/>
</dbReference>
<gene>
    <name evidence="8" type="primary">argS</name>
    <name evidence="12" type="ORF">UX05_C0008G0036</name>
</gene>
<evidence type="ECO:0000313" key="12">
    <source>
        <dbReference type="EMBL" id="KKU02759.1"/>
    </source>
</evidence>
<dbReference type="GO" id="GO:0004814">
    <property type="term" value="F:arginine-tRNA ligase activity"/>
    <property type="evidence" value="ECO:0007669"/>
    <property type="project" value="UniProtKB-UniRule"/>
</dbReference>
<dbReference type="PANTHER" id="PTHR11956:SF5">
    <property type="entry name" value="ARGININE--TRNA LIGASE, CYTOPLASMIC"/>
    <property type="match status" value="1"/>
</dbReference>
<dbReference type="PANTHER" id="PTHR11956">
    <property type="entry name" value="ARGINYL-TRNA SYNTHETASE"/>
    <property type="match status" value="1"/>
</dbReference>
<evidence type="ECO:0000259" key="10">
    <source>
        <dbReference type="SMART" id="SM00836"/>
    </source>
</evidence>
<evidence type="ECO:0000256" key="9">
    <source>
        <dbReference type="RuleBase" id="RU363038"/>
    </source>
</evidence>
<dbReference type="EC" id="6.1.1.19" evidence="8"/>
<dbReference type="SUPFAM" id="SSF47323">
    <property type="entry name" value="Anticodon-binding domain of a subclass of class I aminoacyl-tRNA synthetases"/>
    <property type="match status" value="1"/>
</dbReference>
<dbReference type="PATRIC" id="fig|1618366.3.peg.660"/>
<name>A0A0G1M3I8_9BACT</name>
<dbReference type="InterPro" id="IPR035684">
    <property type="entry name" value="ArgRS_core"/>
</dbReference>
<dbReference type="Gene3D" id="1.10.730.10">
    <property type="entry name" value="Isoleucyl-tRNA Synthetase, Domain 1"/>
    <property type="match status" value="1"/>
</dbReference>
<dbReference type="GO" id="GO:0005524">
    <property type="term" value="F:ATP binding"/>
    <property type="evidence" value="ECO:0007669"/>
    <property type="project" value="UniProtKB-UniRule"/>
</dbReference>
<dbReference type="InterPro" id="IPR008909">
    <property type="entry name" value="DALR_anticod-bd"/>
</dbReference>
<comment type="caution">
    <text evidence="12">The sequence shown here is derived from an EMBL/GenBank/DDBJ whole genome shotgun (WGS) entry which is preliminary data.</text>
</comment>
<feature type="domain" description="Arginyl tRNA synthetase N-terminal" evidence="11">
    <location>
        <begin position="1"/>
        <end position="67"/>
    </location>
</feature>
<sequence length="546" mass="62164">MLIRKKLEQILGSKLEHPVREEWGDYSVFAESPEEAEKLIKQIKQSELNKLIEQIEVVGKGFINIRLKVEYLISQMFPVLNKKTGRVMVEYSSPNIAKTFGIGHLRSTIIGQALYNIYKSLGYEVIGDNHLGDWGTQFGKLLYMLDREKLNAQGATLCVEDLEKLYVRYHKISEDDKQARKWFKRLEDGDKLARKLWEKCVQISVREFARIYKLLEVKIDNAYGESFYESLMQEVVADAKTIARKSQGALVIDIPGHPPLMLLKSDGGTTYATRDLATLKFRKDKWDPDLIIYEVGAEQTLHFQQVFAAARMLGYVREGCSLIHTKHGLYLAENGKKFRTRTGSTVNLEEVLREAITRARNNPAVGIGAIKYFDLSHNVQSDIVFDWEKVMVLQGNSGPYLQYTYARAQSVLVRAKGQGLRAKNLAPSTKHLALNEEELAVLRWIYRWPEVVEEAGEKLAPNLICNFIYELAQRFNTFYNKHRILNITPFDPPLKLRGGNPALPAGRPKGEGDIGSRDFRLALTEAVGQVLKMGLEMLGIKALEHM</sequence>
<dbReference type="SMART" id="SM00836">
    <property type="entry name" value="DALR_1"/>
    <property type="match status" value="1"/>
</dbReference>
<dbReference type="EMBL" id="LCKS01000008">
    <property type="protein sequence ID" value="KKU02759.1"/>
    <property type="molecule type" value="Genomic_DNA"/>
</dbReference>
<dbReference type="InterPro" id="IPR014729">
    <property type="entry name" value="Rossmann-like_a/b/a_fold"/>
</dbReference>
<dbReference type="Proteomes" id="UP000034264">
    <property type="component" value="Unassembled WGS sequence"/>
</dbReference>
<evidence type="ECO:0000256" key="7">
    <source>
        <dbReference type="ARBA" id="ARBA00049339"/>
    </source>
</evidence>
<dbReference type="InterPro" id="IPR005148">
    <property type="entry name" value="Arg-tRNA-synth_N"/>
</dbReference>
<feature type="domain" description="DALR anticodon binding" evidence="10">
    <location>
        <begin position="401"/>
        <end position="546"/>
    </location>
</feature>
<feature type="short sequence motif" description="'HIGH' region" evidence="8">
    <location>
        <begin position="94"/>
        <end position="104"/>
    </location>
</feature>
<evidence type="ECO:0000256" key="2">
    <source>
        <dbReference type="ARBA" id="ARBA00022598"/>
    </source>
</evidence>
<dbReference type="InterPro" id="IPR036695">
    <property type="entry name" value="Arg-tRNA-synth_N_sf"/>
</dbReference>
<keyword evidence="3 8" id="KW-0547">Nucleotide-binding</keyword>
<evidence type="ECO:0000256" key="3">
    <source>
        <dbReference type="ARBA" id="ARBA00022741"/>
    </source>
</evidence>
<protein>
    <recommendedName>
        <fullName evidence="8">Arginine--tRNA ligase</fullName>
        <ecNumber evidence="8">6.1.1.19</ecNumber>
    </recommendedName>
    <alternativeName>
        <fullName evidence="8">Arginyl-tRNA synthetase</fullName>
        <shortName evidence="8">ArgRS</shortName>
    </alternativeName>
</protein>
<dbReference type="InterPro" id="IPR009080">
    <property type="entry name" value="tRNAsynth_Ia_anticodon-bd"/>
</dbReference>
<evidence type="ECO:0000259" key="11">
    <source>
        <dbReference type="SMART" id="SM01016"/>
    </source>
</evidence>
<dbReference type="AlphaFoldDB" id="A0A0G1M3I8"/>
<keyword evidence="5 8" id="KW-0648">Protein biosynthesis</keyword>
<evidence type="ECO:0000256" key="6">
    <source>
        <dbReference type="ARBA" id="ARBA00023146"/>
    </source>
</evidence>
<comment type="subcellular location">
    <subcellularLocation>
        <location evidence="8">Cytoplasm</location>
    </subcellularLocation>
</comment>
<dbReference type="SMART" id="SM01016">
    <property type="entry name" value="Arg_tRNA_synt_N"/>
    <property type="match status" value="1"/>
</dbReference>
<evidence type="ECO:0000256" key="1">
    <source>
        <dbReference type="ARBA" id="ARBA00005594"/>
    </source>
</evidence>
<dbReference type="SUPFAM" id="SSF52374">
    <property type="entry name" value="Nucleotidylyl transferase"/>
    <property type="match status" value="1"/>
</dbReference>
<comment type="catalytic activity">
    <reaction evidence="7 8">
        <text>tRNA(Arg) + L-arginine + ATP = L-arginyl-tRNA(Arg) + AMP + diphosphate</text>
        <dbReference type="Rhea" id="RHEA:20301"/>
        <dbReference type="Rhea" id="RHEA-COMP:9658"/>
        <dbReference type="Rhea" id="RHEA-COMP:9673"/>
        <dbReference type="ChEBI" id="CHEBI:30616"/>
        <dbReference type="ChEBI" id="CHEBI:32682"/>
        <dbReference type="ChEBI" id="CHEBI:33019"/>
        <dbReference type="ChEBI" id="CHEBI:78442"/>
        <dbReference type="ChEBI" id="CHEBI:78513"/>
        <dbReference type="ChEBI" id="CHEBI:456215"/>
        <dbReference type="EC" id="6.1.1.19"/>
    </reaction>
</comment>
<accession>A0A0G1M3I8</accession>
<dbReference type="GO" id="GO:0005737">
    <property type="term" value="C:cytoplasm"/>
    <property type="evidence" value="ECO:0007669"/>
    <property type="project" value="UniProtKB-SubCell"/>
</dbReference>
<evidence type="ECO:0000256" key="4">
    <source>
        <dbReference type="ARBA" id="ARBA00022840"/>
    </source>
</evidence>
<comment type="similarity">
    <text evidence="1 8 9">Belongs to the class-I aminoacyl-tRNA synthetase family.</text>
</comment>